<dbReference type="Proteomes" id="UP000462435">
    <property type="component" value="Unassembled WGS sequence"/>
</dbReference>
<proteinExistence type="predicted"/>
<sequence>MSVPGKLRHLLLHRRGDRSQIHHARQGGYEIRVIGRACEQGWWLEVQVRHGGRPMFRQREKTHLYPDFNSLRVAGLLVAYDVIDRLPSSPVN</sequence>
<organism evidence="1 2">
    <name type="scientific">Herbaspirillum frisingense</name>
    <dbReference type="NCBI Taxonomy" id="92645"/>
    <lineage>
        <taxon>Bacteria</taxon>
        <taxon>Pseudomonadati</taxon>
        <taxon>Pseudomonadota</taxon>
        <taxon>Betaproteobacteria</taxon>
        <taxon>Burkholderiales</taxon>
        <taxon>Oxalobacteraceae</taxon>
        <taxon>Herbaspirillum</taxon>
    </lineage>
</organism>
<dbReference type="AlphaFoldDB" id="A0A7V8FV29"/>
<evidence type="ECO:0000313" key="1">
    <source>
        <dbReference type="EMBL" id="KAF1041936.1"/>
    </source>
</evidence>
<accession>A0A7V8FV29</accession>
<dbReference type="EMBL" id="WNDX01000100">
    <property type="protein sequence ID" value="KAF1041936.1"/>
    <property type="molecule type" value="Genomic_DNA"/>
</dbReference>
<reference evidence="2" key="1">
    <citation type="journal article" date="2020" name="MBio">
        <title>Horizontal gene transfer to a defensive symbiont with a reduced genome amongst a multipartite beetle microbiome.</title>
        <authorList>
            <person name="Waterworth S.C."/>
            <person name="Florez L.V."/>
            <person name="Rees E.R."/>
            <person name="Hertweck C."/>
            <person name="Kaltenpoth M."/>
            <person name="Kwan J.C."/>
        </authorList>
    </citation>
    <scope>NUCLEOTIDE SEQUENCE [LARGE SCALE GENOMIC DNA]</scope>
</reference>
<evidence type="ECO:0000313" key="2">
    <source>
        <dbReference type="Proteomes" id="UP000462435"/>
    </source>
</evidence>
<protein>
    <submittedName>
        <fullName evidence="1">Uncharacterized protein</fullName>
    </submittedName>
</protein>
<gene>
    <name evidence="1" type="ORF">GAK35_03008</name>
</gene>
<name>A0A7V8FV29_9BURK</name>
<comment type="caution">
    <text evidence="1">The sequence shown here is derived from an EMBL/GenBank/DDBJ whole genome shotgun (WGS) entry which is preliminary data.</text>
</comment>